<dbReference type="CDD" id="cd02440">
    <property type="entry name" value="AdoMet_MTases"/>
    <property type="match status" value="1"/>
</dbReference>
<dbReference type="GeneID" id="17090544"/>
<dbReference type="PANTHER" id="PTHR12843">
    <property type="entry name" value="PROTEIN-LYSINE N-METHYLTRANSFERASE METTL10"/>
    <property type="match status" value="1"/>
</dbReference>
<organism evidence="7 8">
    <name type="scientific">Galdieria sulphuraria</name>
    <name type="common">Red alga</name>
    <dbReference type="NCBI Taxonomy" id="130081"/>
    <lineage>
        <taxon>Eukaryota</taxon>
        <taxon>Rhodophyta</taxon>
        <taxon>Bangiophyceae</taxon>
        <taxon>Galdieriales</taxon>
        <taxon>Galdieriaceae</taxon>
        <taxon>Galdieria</taxon>
    </lineage>
</organism>
<dbReference type="STRING" id="130081.M2X623"/>
<dbReference type="Pfam" id="PF13847">
    <property type="entry name" value="Methyltransf_31"/>
    <property type="match status" value="1"/>
</dbReference>
<accession>M2X623</accession>
<keyword evidence="1 5" id="KW-0963">Cytoplasm</keyword>
<evidence type="ECO:0000256" key="5">
    <source>
        <dbReference type="HAMAP-Rule" id="MF_03188"/>
    </source>
</evidence>
<dbReference type="Gramene" id="EME31935">
    <property type="protein sequence ID" value="EME31935"/>
    <property type="gene ID" value="Gasu_10000"/>
</dbReference>
<keyword evidence="3 5" id="KW-0808">Transferase</keyword>
<dbReference type="OrthoDB" id="540004at2759"/>
<dbReference type="HAMAP" id="MF_03188">
    <property type="entry name" value="Methyltr_EFM4"/>
    <property type="match status" value="1"/>
</dbReference>
<name>M2X623_GALSU</name>
<reference evidence="8" key="1">
    <citation type="journal article" date="2013" name="Science">
        <title>Gene transfer from bacteria and archaea facilitated evolution of an extremophilic eukaryote.</title>
        <authorList>
            <person name="Schonknecht G."/>
            <person name="Chen W.H."/>
            <person name="Ternes C.M."/>
            <person name="Barbier G.G."/>
            <person name="Shrestha R.P."/>
            <person name="Stanke M."/>
            <person name="Brautigam A."/>
            <person name="Baker B.J."/>
            <person name="Banfield J.F."/>
            <person name="Garavito R.M."/>
            <person name="Carr K."/>
            <person name="Wilkerson C."/>
            <person name="Rensing S.A."/>
            <person name="Gagneul D."/>
            <person name="Dickenson N.E."/>
            <person name="Oesterhelt C."/>
            <person name="Lercher M.J."/>
            <person name="Weber A.P."/>
        </authorList>
    </citation>
    <scope>NUCLEOTIDE SEQUENCE [LARGE SCALE GENOMIC DNA]</scope>
    <source>
        <strain evidence="8">074W</strain>
    </source>
</reference>
<dbReference type="InterPro" id="IPR025714">
    <property type="entry name" value="Methyltranfer_dom"/>
</dbReference>
<dbReference type="SUPFAM" id="SSF53335">
    <property type="entry name" value="S-adenosyl-L-methionine-dependent methyltransferases"/>
    <property type="match status" value="1"/>
</dbReference>
<evidence type="ECO:0000256" key="3">
    <source>
        <dbReference type="ARBA" id="ARBA00022679"/>
    </source>
</evidence>
<evidence type="ECO:0000313" key="7">
    <source>
        <dbReference type="EMBL" id="EME31935.1"/>
    </source>
</evidence>
<evidence type="ECO:0000256" key="4">
    <source>
        <dbReference type="ARBA" id="ARBA00022691"/>
    </source>
</evidence>
<dbReference type="OMA" id="PTPSFQF"/>
<keyword evidence="2 5" id="KW-0489">Methyltransferase</keyword>
<comment type="subcellular location">
    <subcellularLocation>
        <location evidence="5">Cytoplasm</location>
    </subcellularLocation>
</comment>
<dbReference type="Gene3D" id="3.40.50.150">
    <property type="entry name" value="Vaccinia Virus protein VP39"/>
    <property type="match status" value="1"/>
</dbReference>
<dbReference type="PANTHER" id="PTHR12843:SF5">
    <property type="entry name" value="EEF1A LYSINE METHYLTRANSFERASE 2"/>
    <property type="match status" value="1"/>
</dbReference>
<evidence type="ECO:0000259" key="6">
    <source>
        <dbReference type="Pfam" id="PF13847"/>
    </source>
</evidence>
<dbReference type="InterPro" id="IPR029063">
    <property type="entry name" value="SAM-dependent_MTases_sf"/>
</dbReference>
<dbReference type="EC" id="2.1.1.-" evidence="5"/>
<evidence type="ECO:0000313" key="8">
    <source>
        <dbReference type="Proteomes" id="UP000030680"/>
    </source>
</evidence>
<dbReference type="EMBL" id="KB454489">
    <property type="protein sequence ID" value="EME31935.1"/>
    <property type="molecule type" value="Genomic_DNA"/>
</dbReference>
<dbReference type="RefSeq" id="XP_005708455.1">
    <property type="nucleotide sequence ID" value="XM_005708398.1"/>
</dbReference>
<evidence type="ECO:0000256" key="1">
    <source>
        <dbReference type="ARBA" id="ARBA00022490"/>
    </source>
</evidence>
<feature type="domain" description="Methyltransferase" evidence="6">
    <location>
        <begin position="53"/>
        <end position="181"/>
    </location>
</feature>
<sequence length="207" mass="23765">MHQRDYWESLYREEYDSFIKYNLYGEDWFEQYTDGGRKIVNFIDILRIEYTGSQCSFLDLGCGNGQFLFLLDPTKFTKILGVDYSSSAIELAKEMGEKKNSPIDWLQADVFALPPRVSNDEWNIIHDKGTLDAIELQGTKLVRDYLQVVVDLLAPKGYFIVTSCNKTLDELVSILDGKLSFYRNLTYPVFRFGGQEGTVLVTAAFVK</sequence>
<protein>
    <recommendedName>
        <fullName evidence="5">Protein-lysine N-methyltransferase Gasu_10000</fullName>
        <ecNumber evidence="5">2.1.1.-</ecNumber>
    </recommendedName>
</protein>
<dbReference type="Proteomes" id="UP000030680">
    <property type="component" value="Unassembled WGS sequence"/>
</dbReference>
<gene>
    <name evidence="7" type="ORF">Gasu_10000</name>
</gene>
<dbReference type="eggNOG" id="KOG1271">
    <property type="taxonomic scope" value="Eukaryota"/>
</dbReference>
<comment type="function">
    <text evidence="5">S-adenosyl-L-methionine-dependent protein-lysine N-methyltransferase that methylates elongation factor 1-alpha.</text>
</comment>
<dbReference type="KEGG" id="gsl:Gasu_10000"/>
<comment type="similarity">
    <text evidence="5">Belongs to the class I-like SAM-binding methyltransferase superfamily. EFM4 family.</text>
</comment>
<dbReference type="AlphaFoldDB" id="M2X623"/>
<evidence type="ECO:0000256" key="2">
    <source>
        <dbReference type="ARBA" id="ARBA00022603"/>
    </source>
</evidence>
<proteinExistence type="inferred from homology"/>
<dbReference type="GO" id="GO:0016279">
    <property type="term" value="F:protein-lysine N-methyltransferase activity"/>
    <property type="evidence" value="ECO:0007669"/>
    <property type="project" value="UniProtKB-UniRule"/>
</dbReference>
<dbReference type="GO" id="GO:0032259">
    <property type="term" value="P:methylation"/>
    <property type="evidence" value="ECO:0007669"/>
    <property type="project" value="UniProtKB-KW"/>
</dbReference>
<keyword evidence="8" id="KW-1185">Reference proteome</keyword>
<dbReference type="GO" id="GO:0005737">
    <property type="term" value="C:cytoplasm"/>
    <property type="evidence" value="ECO:0007669"/>
    <property type="project" value="UniProtKB-SubCell"/>
</dbReference>
<keyword evidence="4 5" id="KW-0949">S-adenosyl-L-methionine</keyword>
<dbReference type="InterPro" id="IPR026635">
    <property type="entry name" value="Efm4/METTL10"/>
</dbReference>